<accession>A0AA39IUY0</accession>
<keyword evidence="2" id="KW-1185">Reference proteome</keyword>
<evidence type="ECO:0000313" key="2">
    <source>
        <dbReference type="Proteomes" id="UP001175226"/>
    </source>
</evidence>
<evidence type="ECO:0000313" key="1">
    <source>
        <dbReference type="EMBL" id="KAK0430214.1"/>
    </source>
</evidence>
<gene>
    <name evidence="1" type="ORF">EV421DRAFT_1913209</name>
</gene>
<dbReference type="AlphaFoldDB" id="A0AA39IUY0"/>
<comment type="caution">
    <text evidence="1">The sequence shown here is derived from an EMBL/GenBank/DDBJ whole genome shotgun (WGS) entry which is preliminary data.</text>
</comment>
<sequence>MSAGFFSALMGQGVLHCTEYLKDSNNPVFFIDENHWKTIQNKSLGYKGEGYFCNKWAYSNQPNSKRTSANALQYWKAASNSKYNKFLFAKEPTPFIELWDHFRKGKYCEKGQPVVKLFPQFGALQAYLLASDYVIAGLATMPTDAEMAMVITTINSGGIKGFEPRKPVLDGTTSSSALVFSYESAE</sequence>
<name>A0AA39IUY0_9AGAR</name>
<organism evidence="1 2">
    <name type="scientific">Armillaria borealis</name>
    <dbReference type="NCBI Taxonomy" id="47425"/>
    <lineage>
        <taxon>Eukaryota</taxon>
        <taxon>Fungi</taxon>
        <taxon>Dikarya</taxon>
        <taxon>Basidiomycota</taxon>
        <taxon>Agaricomycotina</taxon>
        <taxon>Agaricomycetes</taxon>
        <taxon>Agaricomycetidae</taxon>
        <taxon>Agaricales</taxon>
        <taxon>Marasmiineae</taxon>
        <taxon>Physalacriaceae</taxon>
        <taxon>Armillaria</taxon>
    </lineage>
</organism>
<proteinExistence type="predicted"/>
<dbReference type="Proteomes" id="UP001175226">
    <property type="component" value="Unassembled WGS sequence"/>
</dbReference>
<protein>
    <submittedName>
        <fullName evidence="1">Uncharacterized protein</fullName>
    </submittedName>
</protein>
<dbReference type="EMBL" id="JAUEPT010000163">
    <property type="protein sequence ID" value="KAK0430214.1"/>
    <property type="molecule type" value="Genomic_DNA"/>
</dbReference>
<reference evidence="1" key="1">
    <citation type="submission" date="2023-06" db="EMBL/GenBank/DDBJ databases">
        <authorList>
            <consortium name="Lawrence Berkeley National Laboratory"/>
            <person name="Ahrendt S."/>
            <person name="Sahu N."/>
            <person name="Indic B."/>
            <person name="Wong-Bajracharya J."/>
            <person name="Merenyi Z."/>
            <person name="Ke H.-M."/>
            <person name="Monk M."/>
            <person name="Kocsube S."/>
            <person name="Drula E."/>
            <person name="Lipzen A."/>
            <person name="Balint B."/>
            <person name="Henrissat B."/>
            <person name="Andreopoulos B."/>
            <person name="Martin F.M."/>
            <person name="Harder C.B."/>
            <person name="Rigling D."/>
            <person name="Ford K.L."/>
            <person name="Foster G.D."/>
            <person name="Pangilinan J."/>
            <person name="Papanicolaou A."/>
            <person name="Barry K."/>
            <person name="LaButti K."/>
            <person name="Viragh M."/>
            <person name="Koriabine M."/>
            <person name="Yan M."/>
            <person name="Riley R."/>
            <person name="Champramary S."/>
            <person name="Plett K.L."/>
            <person name="Tsai I.J."/>
            <person name="Slot J."/>
            <person name="Sipos G."/>
            <person name="Plett J."/>
            <person name="Nagy L.G."/>
            <person name="Grigoriev I.V."/>
        </authorList>
    </citation>
    <scope>NUCLEOTIDE SEQUENCE</scope>
    <source>
        <strain evidence="1">FPL87.14</strain>
    </source>
</reference>